<dbReference type="AlphaFoldDB" id="A0AAV5KZU0"/>
<dbReference type="Proteomes" id="UP001054252">
    <property type="component" value="Unassembled WGS sequence"/>
</dbReference>
<organism evidence="2 3">
    <name type="scientific">Rubroshorea leprosula</name>
    <dbReference type="NCBI Taxonomy" id="152421"/>
    <lineage>
        <taxon>Eukaryota</taxon>
        <taxon>Viridiplantae</taxon>
        <taxon>Streptophyta</taxon>
        <taxon>Embryophyta</taxon>
        <taxon>Tracheophyta</taxon>
        <taxon>Spermatophyta</taxon>
        <taxon>Magnoliopsida</taxon>
        <taxon>eudicotyledons</taxon>
        <taxon>Gunneridae</taxon>
        <taxon>Pentapetalae</taxon>
        <taxon>rosids</taxon>
        <taxon>malvids</taxon>
        <taxon>Malvales</taxon>
        <taxon>Dipterocarpaceae</taxon>
        <taxon>Rubroshorea</taxon>
    </lineage>
</organism>
<dbReference type="InterPro" id="IPR011989">
    <property type="entry name" value="ARM-like"/>
</dbReference>
<accession>A0AAV5KZU0</accession>
<proteinExistence type="predicted"/>
<name>A0AAV5KZU0_9ROSI</name>
<gene>
    <name evidence="2" type="ORF">SLEP1_g39220</name>
</gene>
<feature type="compositionally biased region" description="Low complexity" evidence="1">
    <location>
        <begin position="72"/>
        <end position="85"/>
    </location>
</feature>
<evidence type="ECO:0000313" key="3">
    <source>
        <dbReference type="Proteomes" id="UP001054252"/>
    </source>
</evidence>
<feature type="compositionally biased region" description="Low complexity" evidence="1">
    <location>
        <begin position="44"/>
        <end position="55"/>
    </location>
</feature>
<evidence type="ECO:0000256" key="1">
    <source>
        <dbReference type="SAM" id="MobiDB-lite"/>
    </source>
</evidence>
<dbReference type="PANTHER" id="PTHR48202">
    <property type="entry name" value="ALPHA/BETA-HYDROLASES SUPERFAMILY PROTEIN"/>
    <property type="match status" value="1"/>
</dbReference>
<protein>
    <submittedName>
        <fullName evidence="2">Uncharacterized protein</fullName>
    </submittedName>
</protein>
<dbReference type="PANTHER" id="PTHR48202:SF1">
    <property type="entry name" value="ALPHA_BETA-HYDROLASES SUPERFAMILY PROTEIN"/>
    <property type="match status" value="1"/>
</dbReference>
<dbReference type="EMBL" id="BPVZ01000086">
    <property type="protein sequence ID" value="GKV30409.1"/>
    <property type="molecule type" value="Genomic_DNA"/>
</dbReference>
<keyword evidence="3" id="KW-1185">Reference proteome</keyword>
<evidence type="ECO:0000313" key="2">
    <source>
        <dbReference type="EMBL" id="GKV30409.1"/>
    </source>
</evidence>
<comment type="caution">
    <text evidence="2">The sequence shown here is derived from an EMBL/GenBank/DDBJ whole genome shotgun (WGS) entry which is preliminary data.</text>
</comment>
<dbReference type="Gene3D" id="1.25.10.10">
    <property type="entry name" value="Leucine-rich Repeat Variant"/>
    <property type="match status" value="1"/>
</dbReference>
<feature type="region of interest" description="Disordered" evidence="1">
    <location>
        <begin position="44"/>
        <end position="85"/>
    </location>
</feature>
<sequence length="283" mass="30665">MPNTKPVSSWQILVPESGFMKRLVLCFKLRHRYSLVCRRHFLPSSSNNPVESSNNLGNSHPVISPPPPPPQILQSQPSALSTTTATPLSRNSTFALSAIVASSALYNPNPKTERKRNHNGFYDAIDHGIQKSSESFKRILNHAKQTGVAASVLWHSLRSVLSLANHEVRVGLEMRVASLLADIATANASCRVALVGAVGGAVVDWLLETVATASVGSEIQAEAARALAYLVADPNVCKDVLGRPLAVANLLRFIFKCRPQRRSKKLFSGSSTQGVVHSMFLIL</sequence>
<reference evidence="2 3" key="1">
    <citation type="journal article" date="2021" name="Commun. Biol.">
        <title>The genome of Shorea leprosula (Dipterocarpaceae) highlights the ecological relevance of drought in aseasonal tropical rainforests.</title>
        <authorList>
            <person name="Ng K.K.S."/>
            <person name="Kobayashi M.J."/>
            <person name="Fawcett J.A."/>
            <person name="Hatakeyama M."/>
            <person name="Paape T."/>
            <person name="Ng C.H."/>
            <person name="Ang C.C."/>
            <person name="Tnah L.H."/>
            <person name="Lee C.T."/>
            <person name="Nishiyama T."/>
            <person name="Sese J."/>
            <person name="O'Brien M.J."/>
            <person name="Copetti D."/>
            <person name="Mohd Noor M.I."/>
            <person name="Ong R.C."/>
            <person name="Putra M."/>
            <person name="Sireger I.Z."/>
            <person name="Indrioko S."/>
            <person name="Kosugi Y."/>
            <person name="Izuno A."/>
            <person name="Isagi Y."/>
            <person name="Lee S.L."/>
            <person name="Shimizu K.K."/>
        </authorList>
    </citation>
    <scope>NUCLEOTIDE SEQUENCE [LARGE SCALE GENOMIC DNA]</scope>
    <source>
        <strain evidence="2">214</strain>
    </source>
</reference>